<reference evidence="2" key="1">
    <citation type="journal article" date="2020" name="Stud. Mycol.">
        <title>101 Dothideomycetes genomes: a test case for predicting lifestyles and emergence of pathogens.</title>
        <authorList>
            <person name="Haridas S."/>
            <person name="Albert R."/>
            <person name="Binder M."/>
            <person name="Bloem J."/>
            <person name="Labutti K."/>
            <person name="Salamov A."/>
            <person name="Andreopoulos B."/>
            <person name="Baker S."/>
            <person name="Barry K."/>
            <person name="Bills G."/>
            <person name="Bluhm B."/>
            <person name="Cannon C."/>
            <person name="Castanera R."/>
            <person name="Culley D."/>
            <person name="Daum C."/>
            <person name="Ezra D."/>
            <person name="Gonzalez J."/>
            <person name="Henrissat B."/>
            <person name="Kuo A."/>
            <person name="Liang C."/>
            <person name="Lipzen A."/>
            <person name="Lutzoni F."/>
            <person name="Magnuson J."/>
            <person name="Mondo S."/>
            <person name="Nolan M."/>
            <person name="Ohm R."/>
            <person name="Pangilinan J."/>
            <person name="Park H.-J."/>
            <person name="Ramirez L."/>
            <person name="Alfaro M."/>
            <person name="Sun H."/>
            <person name="Tritt A."/>
            <person name="Yoshinaga Y."/>
            <person name="Zwiers L.-H."/>
            <person name="Turgeon B."/>
            <person name="Goodwin S."/>
            <person name="Spatafora J."/>
            <person name="Crous P."/>
            <person name="Grigoriev I."/>
        </authorList>
    </citation>
    <scope>NUCLEOTIDE SEQUENCE</scope>
    <source>
        <strain evidence="2">ATCC 16933</strain>
    </source>
</reference>
<keyword evidence="3" id="KW-1185">Reference proteome</keyword>
<proteinExistence type="predicted"/>
<accession>A0A6A6NQ00</accession>
<protein>
    <submittedName>
        <fullName evidence="2">Uncharacterized protein</fullName>
    </submittedName>
</protein>
<evidence type="ECO:0000313" key="2">
    <source>
        <dbReference type="EMBL" id="KAF2453759.1"/>
    </source>
</evidence>
<organism evidence="2 3">
    <name type="scientific">Lineolata rhizophorae</name>
    <dbReference type="NCBI Taxonomy" id="578093"/>
    <lineage>
        <taxon>Eukaryota</taxon>
        <taxon>Fungi</taxon>
        <taxon>Dikarya</taxon>
        <taxon>Ascomycota</taxon>
        <taxon>Pezizomycotina</taxon>
        <taxon>Dothideomycetes</taxon>
        <taxon>Dothideomycetes incertae sedis</taxon>
        <taxon>Lineolatales</taxon>
        <taxon>Lineolataceae</taxon>
        <taxon>Lineolata</taxon>
    </lineage>
</organism>
<dbReference type="OrthoDB" id="5387413at2759"/>
<dbReference type="AlphaFoldDB" id="A0A6A6NQ00"/>
<gene>
    <name evidence="2" type="ORF">BDY21DRAFT_292400</name>
</gene>
<feature type="compositionally biased region" description="Basic and acidic residues" evidence="1">
    <location>
        <begin position="212"/>
        <end position="224"/>
    </location>
</feature>
<name>A0A6A6NQ00_9PEZI</name>
<dbReference type="EMBL" id="MU001695">
    <property type="protein sequence ID" value="KAF2453759.1"/>
    <property type="molecule type" value="Genomic_DNA"/>
</dbReference>
<feature type="compositionally biased region" description="Basic residues" evidence="1">
    <location>
        <begin position="225"/>
        <end position="234"/>
    </location>
</feature>
<feature type="region of interest" description="Disordered" evidence="1">
    <location>
        <begin position="212"/>
        <end position="240"/>
    </location>
</feature>
<evidence type="ECO:0000313" key="3">
    <source>
        <dbReference type="Proteomes" id="UP000799766"/>
    </source>
</evidence>
<evidence type="ECO:0000256" key="1">
    <source>
        <dbReference type="SAM" id="MobiDB-lite"/>
    </source>
</evidence>
<sequence length="240" mass="28044">MPAVIQTISPSDTRAVTFPPVPVTKVCRPVNGDESRALKSFENHARDCSHCVDPYEVHRTGHSLCPSGLRYARDVADYLYSKRDGKIYSTDNTGDQLVQVEIPAGYDQVRGLLRAIDRSNRHHRPFLKSYDRRYYVPARTAERQPVKVEQADLPKKPSRRRSVEIVEWPDFERHASSERAAAVVDVNKRGSLYIEDQNQRRKVYEKYNVELREPTPRREPTHYYEHHHHHHRRQGSNYHP</sequence>
<dbReference type="Proteomes" id="UP000799766">
    <property type="component" value="Unassembled WGS sequence"/>
</dbReference>